<protein>
    <submittedName>
        <fullName evidence="3">Uncharacterized protein</fullName>
    </submittedName>
</protein>
<feature type="transmembrane region" description="Helical" evidence="1">
    <location>
        <begin position="113"/>
        <end position="132"/>
    </location>
</feature>
<accession>A0A9X4X7Y1</accession>
<dbReference type="EMBL" id="WKKC01000010">
    <property type="protein sequence ID" value="MTE02984.1"/>
    <property type="molecule type" value="Genomic_DNA"/>
</dbReference>
<gene>
    <name evidence="3" type="ORF">GJU95_04245</name>
</gene>
<feature type="transmembrane region" description="Helical" evidence="1">
    <location>
        <begin position="275"/>
        <end position="294"/>
    </location>
</feature>
<comment type="caution">
    <text evidence="3">The sequence shown here is derived from an EMBL/GenBank/DDBJ whole genome shotgun (WGS) entry which is preliminary data.</text>
</comment>
<evidence type="ECO:0000313" key="4">
    <source>
        <dbReference type="Proteomes" id="UP000488295"/>
    </source>
</evidence>
<feature type="transmembrane region" description="Helical" evidence="1">
    <location>
        <begin position="152"/>
        <end position="173"/>
    </location>
</feature>
<evidence type="ECO:0000256" key="2">
    <source>
        <dbReference type="SAM" id="SignalP"/>
    </source>
</evidence>
<organism evidence="3 4">
    <name type="scientific">Lactobacillus johnsonii</name>
    <dbReference type="NCBI Taxonomy" id="33959"/>
    <lineage>
        <taxon>Bacteria</taxon>
        <taxon>Bacillati</taxon>
        <taxon>Bacillota</taxon>
        <taxon>Bacilli</taxon>
        <taxon>Lactobacillales</taxon>
        <taxon>Lactobacillaceae</taxon>
        <taxon>Lactobacillus</taxon>
    </lineage>
</organism>
<evidence type="ECO:0000313" key="3">
    <source>
        <dbReference type="EMBL" id="MTE02984.1"/>
    </source>
</evidence>
<feature type="transmembrane region" description="Helical" evidence="1">
    <location>
        <begin position="194"/>
        <end position="218"/>
    </location>
</feature>
<feature type="transmembrane region" description="Helical" evidence="1">
    <location>
        <begin position="340"/>
        <end position="359"/>
    </location>
</feature>
<name>A0A9X4X7Y1_LACJH</name>
<keyword evidence="2" id="KW-0732">Signal</keyword>
<sequence>MKFAFALSVFFLSLVAFLFDPYIAQSQGVYTDLVRFFNELQLIQNYNFNDVITSSVEPFKSLYPGMYVNNIIMFLVSKTTNLHLLPLLSVFSFYTILYIQLDRECVKNNVNKYNILFISLLVYALIDITGPMANIRNPFASLVGVILLYNNLINGTSLILTFIGYIIIFFIHPSSIIFPIINLGVKISNKWTKYILATAIFVFSVFSYQISSVLLGVIPGGSILYNVIDKLNAYSGGQADLVSYGTIFQKSLLWLAAIVVGFVLYLFNKETKDKFIDFSNAIIFFITIFVASSLFSVHMFFRFGFILTILILVMLPVVFNNSASGLLDKEPTSAKVSVSYFNLYILLTITIIVNFMWYFGTYAYRSINLGG</sequence>
<keyword evidence="1" id="KW-0472">Membrane</keyword>
<feature type="transmembrane region" description="Helical" evidence="1">
    <location>
        <begin position="83"/>
        <end position="101"/>
    </location>
</feature>
<feature type="chain" id="PRO_5040954838" evidence="2">
    <location>
        <begin position="19"/>
        <end position="371"/>
    </location>
</feature>
<feature type="transmembrane region" description="Helical" evidence="1">
    <location>
        <begin position="251"/>
        <end position="268"/>
    </location>
</feature>
<keyword evidence="1" id="KW-1133">Transmembrane helix</keyword>
<dbReference type="RefSeq" id="WP_155692490.1">
    <property type="nucleotide sequence ID" value="NZ_WKKC01000010.1"/>
</dbReference>
<feature type="signal peptide" evidence="2">
    <location>
        <begin position="1"/>
        <end position="18"/>
    </location>
</feature>
<dbReference type="AlphaFoldDB" id="A0A9X4X7Y1"/>
<evidence type="ECO:0000256" key="1">
    <source>
        <dbReference type="SAM" id="Phobius"/>
    </source>
</evidence>
<proteinExistence type="predicted"/>
<keyword evidence="1" id="KW-0812">Transmembrane</keyword>
<feature type="transmembrane region" description="Helical" evidence="1">
    <location>
        <begin position="300"/>
        <end position="319"/>
    </location>
</feature>
<dbReference type="Proteomes" id="UP000488295">
    <property type="component" value="Unassembled WGS sequence"/>
</dbReference>
<reference evidence="3 4" key="1">
    <citation type="submission" date="2019-11" db="EMBL/GenBank/DDBJ databases">
        <title>Gastrointestinal microbiota of Peromyscus leucopus.</title>
        <authorList>
            <person name="Milovic A."/>
            <person name="Bassam K."/>
            <person name="Barbour A.G."/>
        </authorList>
    </citation>
    <scope>NUCLEOTIDE SEQUENCE [LARGE SCALE GENOMIC DNA]</scope>
    <source>
        <strain evidence="3 4">LL8</strain>
    </source>
</reference>